<dbReference type="InterPro" id="IPR020612">
    <property type="entry name" value="Methylthiotransferase_CS"/>
</dbReference>
<dbReference type="InterPro" id="IPR038135">
    <property type="entry name" value="Methylthiotransferase_N_sf"/>
</dbReference>
<reference evidence="11 12" key="1">
    <citation type="submission" date="2023-09" db="EMBL/GenBank/DDBJ databases">
        <title>Nesidiocoris tenuis whole genome shotgun sequence.</title>
        <authorList>
            <person name="Shibata T."/>
            <person name="Shimoda M."/>
            <person name="Kobayashi T."/>
            <person name="Uehara T."/>
        </authorList>
    </citation>
    <scope>NUCLEOTIDE SEQUENCE [LARGE SCALE GENOMIC DNA]</scope>
    <source>
        <strain evidence="11 12">Japan</strain>
    </source>
</reference>
<protein>
    <submittedName>
        <fullName evidence="11">CDK5 regulatory subunit-associated protein</fullName>
    </submittedName>
</protein>
<evidence type="ECO:0000256" key="6">
    <source>
        <dbReference type="ARBA" id="ARBA00023004"/>
    </source>
</evidence>
<evidence type="ECO:0000259" key="10">
    <source>
        <dbReference type="PROSITE" id="PS51918"/>
    </source>
</evidence>
<dbReference type="Pfam" id="PF04055">
    <property type="entry name" value="Radical_SAM"/>
    <property type="match status" value="1"/>
</dbReference>
<dbReference type="PANTHER" id="PTHR43020">
    <property type="entry name" value="CDK5 REGULATORY SUBUNIT-ASSOCIATED PROTEIN 1"/>
    <property type="match status" value="1"/>
</dbReference>
<dbReference type="PROSITE" id="PS01278">
    <property type="entry name" value="MTTASE_RADICAL"/>
    <property type="match status" value="1"/>
</dbReference>
<evidence type="ECO:0000256" key="3">
    <source>
        <dbReference type="ARBA" id="ARBA00022485"/>
    </source>
</evidence>
<feature type="domain" description="Radical SAM core" evidence="10">
    <location>
        <begin position="225"/>
        <end position="479"/>
    </location>
</feature>
<dbReference type="SFLD" id="SFLDG01061">
    <property type="entry name" value="methylthiotransferase"/>
    <property type="match status" value="1"/>
</dbReference>
<evidence type="ECO:0000313" key="12">
    <source>
        <dbReference type="Proteomes" id="UP001307889"/>
    </source>
</evidence>
<organism evidence="11 12">
    <name type="scientific">Nesidiocoris tenuis</name>
    <dbReference type="NCBI Taxonomy" id="355587"/>
    <lineage>
        <taxon>Eukaryota</taxon>
        <taxon>Metazoa</taxon>
        <taxon>Ecdysozoa</taxon>
        <taxon>Arthropoda</taxon>
        <taxon>Hexapoda</taxon>
        <taxon>Insecta</taxon>
        <taxon>Pterygota</taxon>
        <taxon>Neoptera</taxon>
        <taxon>Paraneoptera</taxon>
        <taxon>Hemiptera</taxon>
        <taxon>Heteroptera</taxon>
        <taxon>Panheteroptera</taxon>
        <taxon>Cimicomorpha</taxon>
        <taxon>Miridae</taxon>
        <taxon>Dicyphina</taxon>
        <taxon>Nesidiocoris</taxon>
    </lineage>
</organism>
<dbReference type="SFLD" id="SFLDF00413">
    <property type="entry name" value="CDK5RAP1"/>
    <property type="match status" value="1"/>
</dbReference>
<dbReference type="Pfam" id="PF01938">
    <property type="entry name" value="TRAM"/>
    <property type="match status" value="1"/>
</dbReference>
<dbReference type="SUPFAM" id="SSF102114">
    <property type="entry name" value="Radical SAM enzymes"/>
    <property type="match status" value="1"/>
</dbReference>
<dbReference type="InterPro" id="IPR058240">
    <property type="entry name" value="rSAM_sf"/>
</dbReference>
<dbReference type="PANTHER" id="PTHR43020:SF2">
    <property type="entry name" value="MITOCHONDRIAL TRNA METHYLTHIOTRANSFERASE CDK5RAP1"/>
    <property type="match status" value="1"/>
</dbReference>
<dbReference type="InterPro" id="IPR007197">
    <property type="entry name" value="rSAM"/>
</dbReference>
<dbReference type="InterPro" id="IPR023404">
    <property type="entry name" value="rSAM_horseshoe"/>
</dbReference>
<evidence type="ECO:0000256" key="7">
    <source>
        <dbReference type="ARBA" id="ARBA00023014"/>
    </source>
</evidence>
<dbReference type="Gene3D" id="3.80.30.20">
    <property type="entry name" value="tm_1862 like domain"/>
    <property type="match status" value="1"/>
</dbReference>
<comment type="cofactor">
    <cofactor evidence="1">
        <name>[4Fe-4S] cluster</name>
        <dbReference type="ChEBI" id="CHEBI:49883"/>
    </cofactor>
</comment>
<evidence type="ECO:0000259" key="9">
    <source>
        <dbReference type="PROSITE" id="PS51449"/>
    </source>
</evidence>
<keyword evidence="4" id="KW-0949">S-adenosyl-L-methionine</keyword>
<dbReference type="SFLD" id="SFLDS00029">
    <property type="entry name" value="Radical_SAM"/>
    <property type="match status" value="1"/>
</dbReference>
<evidence type="ECO:0000313" key="11">
    <source>
        <dbReference type="EMBL" id="BET00610.1"/>
    </source>
</evidence>
<gene>
    <name evidence="11" type="ORF">NTJ_13426</name>
</gene>
<comment type="similarity">
    <text evidence="2">Belongs to the methylthiotransferase family. MiaB subfamily.</text>
</comment>
<dbReference type="Pfam" id="PF00919">
    <property type="entry name" value="UPF0004"/>
    <property type="match status" value="1"/>
</dbReference>
<keyword evidence="5" id="KW-0479">Metal-binding</keyword>
<dbReference type="InterPro" id="IPR013848">
    <property type="entry name" value="Methylthiotransferase_N"/>
</dbReference>
<accession>A0ABN7B9X2</accession>
<dbReference type="PROSITE" id="PS50926">
    <property type="entry name" value="TRAM"/>
    <property type="match status" value="1"/>
</dbReference>
<dbReference type="InterPro" id="IPR002792">
    <property type="entry name" value="TRAM_dom"/>
</dbReference>
<dbReference type="NCBIfam" id="TIGR00089">
    <property type="entry name" value="MiaB/RimO family radical SAM methylthiotransferase"/>
    <property type="match status" value="1"/>
</dbReference>
<sequence length="561" mass="63900">MLTQRANNVYYLAARKFCFRRLVGRSSCQLARTLTTSSVCSNPLQPGPSLKDFLKQPIAASVERDSDVPPYFDSLEARGANQRVFFEVYGCQMNVSDTEIVWSILESSGYLKTDDIFKADIILVVTCSIRDNAEKKIWHRLKQLRAMKRKRRDNFQIKIGLLGCMAERLKHSLLEEDRLVDIVAGPDSYRDLPRLLAISSSNQTAINVMLSRDETYADITPVRLNENSVSAYVSIMRGCNNMCTYCIVPFTRGRERSRPVGSIMKEIEFLSKSGVKEVTLLGQNVNSYRDSSSQESASNDVAKLAKGFKTVYKLPKGGLRFAELLDQVATVDPQMRVRYTSPHPKDFPDEVLQVIAHRKNVCASIHLPAQSGNTQVLDRMRRGYDREAYLDLVRHIRDILPGVALSSDFICGFCGETENEFNDTLTLIDEVGYNVAYLFAYSMRKKTTAHRRYVDDVPDDIKRDRLIRMSQVFRRRADELNRRYIGNREVILVEGNSKRSNEFLFGRNDGNLKTIIPVGELPVEEHSNFRKPIRTGDYIMVHVTDANSQVLKGQPLYHCTI</sequence>
<feature type="domain" description="MTTase N-terminal" evidence="9">
    <location>
        <begin position="82"/>
        <end position="201"/>
    </location>
</feature>
<keyword evidence="7" id="KW-0411">Iron-sulfur</keyword>
<evidence type="ECO:0000256" key="1">
    <source>
        <dbReference type="ARBA" id="ARBA00001966"/>
    </source>
</evidence>
<name>A0ABN7B9X2_9HEMI</name>
<dbReference type="InterPro" id="IPR005839">
    <property type="entry name" value="Methylthiotransferase"/>
</dbReference>
<dbReference type="InterPro" id="IPR006638">
    <property type="entry name" value="Elp3/MiaA/NifB-like_rSAM"/>
</dbReference>
<keyword evidence="3" id="KW-0004">4Fe-4S</keyword>
<dbReference type="NCBIfam" id="TIGR01574">
    <property type="entry name" value="miaB-methiolase"/>
    <property type="match status" value="1"/>
</dbReference>
<evidence type="ECO:0000256" key="5">
    <source>
        <dbReference type="ARBA" id="ARBA00022723"/>
    </source>
</evidence>
<dbReference type="SFLD" id="SFLDF00273">
    <property type="entry name" value="(dimethylallyl)adenosine_tRNA"/>
    <property type="match status" value="1"/>
</dbReference>
<dbReference type="InterPro" id="IPR006463">
    <property type="entry name" value="MiaB_methiolase"/>
</dbReference>
<feature type="domain" description="TRAM" evidence="8">
    <location>
        <begin position="482"/>
        <end position="557"/>
    </location>
</feature>
<evidence type="ECO:0000256" key="2">
    <source>
        <dbReference type="ARBA" id="ARBA00009815"/>
    </source>
</evidence>
<evidence type="ECO:0000256" key="4">
    <source>
        <dbReference type="ARBA" id="ARBA00022691"/>
    </source>
</evidence>
<dbReference type="EMBL" id="AP028920">
    <property type="protein sequence ID" value="BET00610.1"/>
    <property type="molecule type" value="Genomic_DNA"/>
</dbReference>
<keyword evidence="6" id="KW-0408">Iron</keyword>
<keyword evidence="12" id="KW-1185">Reference proteome</keyword>
<dbReference type="SFLD" id="SFLDG01082">
    <property type="entry name" value="B12-binding_domain_containing"/>
    <property type="match status" value="1"/>
</dbReference>
<dbReference type="Proteomes" id="UP001307889">
    <property type="component" value="Chromosome 12"/>
</dbReference>
<proteinExistence type="inferred from homology"/>
<dbReference type="PROSITE" id="PS51918">
    <property type="entry name" value="RADICAL_SAM"/>
    <property type="match status" value="1"/>
</dbReference>
<dbReference type="SMART" id="SM00729">
    <property type="entry name" value="Elp3"/>
    <property type="match status" value="1"/>
</dbReference>
<evidence type="ECO:0000259" key="8">
    <source>
        <dbReference type="PROSITE" id="PS50926"/>
    </source>
</evidence>
<dbReference type="Gene3D" id="3.40.50.12160">
    <property type="entry name" value="Methylthiotransferase, N-terminal domain"/>
    <property type="match status" value="1"/>
</dbReference>
<dbReference type="PROSITE" id="PS51449">
    <property type="entry name" value="MTTASE_N"/>
    <property type="match status" value="1"/>
</dbReference>